<dbReference type="RefSeq" id="WP_344035907.1">
    <property type="nucleotide sequence ID" value="NZ_BAAAKE010000004.1"/>
</dbReference>
<sequence>MTLPTQLVLRLLLDAPEQEAYGLDVIKGTELPPGTVYPLLQRLEQAGWVTARWEEDPSDERRGRPRRRYYRLTRDGAARATNALAEASRKRAPVLSRLLRLERTSSPVEEG</sequence>
<dbReference type="InterPro" id="IPR052509">
    <property type="entry name" value="Metal_resp_DNA-bind_regulator"/>
</dbReference>
<accession>A0ABV9Y4W9</accession>
<evidence type="ECO:0000313" key="2">
    <source>
        <dbReference type="EMBL" id="MFC5057616.1"/>
    </source>
</evidence>
<dbReference type="EMBL" id="JBHSJB010000028">
    <property type="protein sequence ID" value="MFC5057616.1"/>
    <property type="molecule type" value="Genomic_DNA"/>
</dbReference>
<keyword evidence="3" id="KW-1185">Reference proteome</keyword>
<dbReference type="InterPro" id="IPR005149">
    <property type="entry name" value="Tscrpt_reg_PadR_N"/>
</dbReference>
<dbReference type="PANTHER" id="PTHR33169:SF14">
    <property type="entry name" value="TRANSCRIPTIONAL REGULATOR RV3488"/>
    <property type="match status" value="1"/>
</dbReference>
<evidence type="ECO:0000259" key="1">
    <source>
        <dbReference type="Pfam" id="PF03551"/>
    </source>
</evidence>
<dbReference type="InterPro" id="IPR036390">
    <property type="entry name" value="WH_DNA-bd_sf"/>
</dbReference>
<dbReference type="SUPFAM" id="SSF46785">
    <property type="entry name" value="Winged helix' DNA-binding domain"/>
    <property type="match status" value="1"/>
</dbReference>
<organism evidence="2 3">
    <name type="scientific">Saccharothrix xinjiangensis</name>
    <dbReference type="NCBI Taxonomy" id="204798"/>
    <lineage>
        <taxon>Bacteria</taxon>
        <taxon>Bacillati</taxon>
        <taxon>Actinomycetota</taxon>
        <taxon>Actinomycetes</taxon>
        <taxon>Pseudonocardiales</taxon>
        <taxon>Pseudonocardiaceae</taxon>
        <taxon>Saccharothrix</taxon>
    </lineage>
</organism>
<feature type="domain" description="Transcription regulator PadR N-terminal" evidence="1">
    <location>
        <begin position="25"/>
        <end position="80"/>
    </location>
</feature>
<dbReference type="Proteomes" id="UP001595833">
    <property type="component" value="Unassembled WGS sequence"/>
</dbReference>
<protein>
    <submittedName>
        <fullName evidence="2">PadR family transcriptional regulator</fullName>
    </submittedName>
</protein>
<proteinExistence type="predicted"/>
<dbReference type="PANTHER" id="PTHR33169">
    <property type="entry name" value="PADR-FAMILY TRANSCRIPTIONAL REGULATOR"/>
    <property type="match status" value="1"/>
</dbReference>
<comment type="caution">
    <text evidence="2">The sequence shown here is derived from an EMBL/GenBank/DDBJ whole genome shotgun (WGS) entry which is preliminary data.</text>
</comment>
<evidence type="ECO:0000313" key="3">
    <source>
        <dbReference type="Proteomes" id="UP001595833"/>
    </source>
</evidence>
<gene>
    <name evidence="2" type="ORF">ACFPFM_28205</name>
</gene>
<name>A0ABV9Y4W9_9PSEU</name>
<reference evidence="3" key="1">
    <citation type="journal article" date="2019" name="Int. J. Syst. Evol. Microbiol.">
        <title>The Global Catalogue of Microorganisms (GCM) 10K type strain sequencing project: providing services to taxonomists for standard genome sequencing and annotation.</title>
        <authorList>
            <consortium name="The Broad Institute Genomics Platform"/>
            <consortium name="The Broad Institute Genome Sequencing Center for Infectious Disease"/>
            <person name="Wu L."/>
            <person name="Ma J."/>
        </authorList>
    </citation>
    <scope>NUCLEOTIDE SEQUENCE [LARGE SCALE GENOMIC DNA]</scope>
    <source>
        <strain evidence="3">KCTC 12848</strain>
    </source>
</reference>
<dbReference type="Gene3D" id="1.10.10.10">
    <property type="entry name" value="Winged helix-like DNA-binding domain superfamily/Winged helix DNA-binding domain"/>
    <property type="match status" value="1"/>
</dbReference>
<dbReference type="InterPro" id="IPR036388">
    <property type="entry name" value="WH-like_DNA-bd_sf"/>
</dbReference>
<dbReference type="Pfam" id="PF03551">
    <property type="entry name" value="PadR"/>
    <property type="match status" value="1"/>
</dbReference>